<dbReference type="AlphaFoldDB" id="A0A223D3S4"/>
<feature type="transmembrane region" description="Helical" evidence="1">
    <location>
        <begin position="71"/>
        <end position="91"/>
    </location>
</feature>
<keyword evidence="3" id="KW-1185">Reference proteome</keyword>
<evidence type="ECO:0000313" key="2">
    <source>
        <dbReference type="EMBL" id="ASS76262.1"/>
    </source>
</evidence>
<evidence type="ECO:0000256" key="1">
    <source>
        <dbReference type="SAM" id="Phobius"/>
    </source>
</evidence>
<keyword evidence="1" id="KW-1133">Transmembrane helix</keyword>
<keyword evidence="1" id="KW-0472">Membrane</keyword>
<reference evidence="2 3" key="1">
    <citation type="journal article" date="2015" name="Int. J. Syst. Evol. Microbiol.">
        <title>Tumebacillus algifaecis sp. nov., isolated from decomposing algal scum.</title>
        <authorList>
            <person name="Wu Y.F."/>
            <person name="Zhang B."/>
            <person name="Xing P."/>
            <person name="Wu Q.L."/>
            <person name="Liu S.J."/>
        </authorList>
    </citation>
    <scope>NUCLEOTIDE SEQUENCE [LARGE SCALE GENOMIC DNA]</scope>
    <source>
        <strain evidence="2 3">THMBR28</strain>
    </source>
</reference>
<organism evidence="2 3">
    <name type="scientific">Tumebacillus algifaecis</name>
    <dbReference type="NCBI Taxonomy" id="1214604"/>
    <lineage>
        <taxon>Bacteria</taxon>
        <taxon>Bacillati</taxon>
        <taxon>Bacillota</taxon>
        <taxon>Bacilli</taxon>
        <taxon>Bacillales</taxon>
        <taxon>Alicyclobacillaceae</taxon>
        <taxon>Tumebacillus</taxon>
    </lineage>
</organism>
<dbReference type="OrthoDB" id="2382305at2"/>
<protein>
    <submittedName>
        <fullName evidence="2">Uncharacterized protein</fullName>
    </submittedName>
</protein>
<accession>A0A223D3S4</accession>
<gene>
    <name evidence="2" type="ORF">CIG75_15805</name>
</gene>
<dbReference type="KEGG" id="tab:CIG75_15805"/>
<dbReference type="Proteomes" id="UP000214688">
    <property type="component" value="Chromosome"/>
</dbReference>
<proteinExistence type="predicted"/>
<dbReference type="EMBL" id="CP022657">
    <property type="protein sequence ID" value="ASS76262.1"/>
    <property type="molecule type" value="Genomic_DNA"/>
</dbReference>
<evidence type="ECO:0000313" key="3">
    <source>
        <dbReference type="Proteomes" id="UP000214688"/>
    </source>
</evidence>
<keyword evidence="1" id="KW-0812">Transmembrane</keyword>
<name>A0A223D3S4_9BACL</name>
<dbReference type="RefSeq" id="WP_094237495.1">
    <property type="nucleotide sequence ID" value="NZ_CP022657.1"/>
</dbReference>
<sequence>MAIGYNQARGYMGQSVIAHCRSGRHVGIVRRVTRDGIYMERIPGGGLAAADSNLQKFETADRPGQVDGQEVFFPLFFLPFLTLLALAPLYAGYGYGRYGYGYGYRGFY</sequence>